<dbReference type="AlphaFoldDB" id="A0A2S6CW12"/>
<dbReference type="EMBL" id="PGEM01000044">
    <property type="protein sequence ID" value="PPJ63948.1"/>
    <property type="molecule type" value="Genomic_DNA"/>
</dbReference>
<dbReference type="Pfam" id="PF13470">
    <property type="entry name" value="PIN_3"/>
    <property type="match status" value="1"/>
</dbReference>
<gene>
    <name evidence="2" type="ORF">CUN59_07365</name>
</gene>
<dbReference type="SUPFAM" id="SSF88723">
    <property type="entry name" value="PIN domain-like"/>
    <property type="match status" value="1"/>
</dbReference>
<evidence type="ECO:0000313" key="3">
    <source>
        <dbReference type="Proteomes" id="UP000239589"/>
    </source>
</evidence>
<dbReference type="InterPro" id="IPR029060">
    <property type="entry name" value="PIN-like_dom_sf"/>
</dbReference>
<dbReference type="CDD" id="cd09854">
    <property type="entry name" value="PIN_VapC-like"/>
    <property type="match status" value="1"/>
</dbReference>
<reference evidence="2 3" key="1">
    <citation type="submission" date="2018-02" db="EMBL/GenBank/DDBJ databases">
        <title>Discovery of a pederin family compound in a non-symbiotic bloom-forming cyanobacterium.</title>
        <authorList>
            <person name="Kust A."/>
            <person name="Mares J."/>
            <person name="Jokela J."/>
            <person name="Urajova P."/>
            <person name="Hajek J."/>
            <person name="Saurav K."/>
            <person name="Voracova K."/>
            <person name="Fewer D.P."/>
            <person name="Haapaniemi E."/>
            <person name="Permi P."/>
            <person name="Rehakova K."/>
            <person name="Sivonen K."/>
            <person name="Hrouzek P."/>
        </authorList>
    </citation>
    <scope>NUCLEOTIDE SEQUENCE [LARGE SCALE GENOMIC DNA]</scope>
    <source>
        <strain evidence="2 3">CHARLIE-1</strain>
    </source>
</reference>
<keyword evidence="3" id="KW-1185">Reference proteome</keyword>
<dbReference type="RefSeq" id="WP_104387237.1">
    <property type="nucleotide sequence ID" value="NZ_PGEM01000044.1"/>
</dbReference>
<comment type="caution">
    <text evidence="2">The sequence shown here is derived from an EMBL/GenBank/DDBJ whole genome shotgun (WGS) entry which is preliminary data.</text>
</comment>
<evidence type="ECO:0000259" key="1">
    <source>
        <dbReference type="Pfam" id="PF13470"/>
    </source>
</evidence>
<organism evidence="2 3">
    <name type="scientific">Cuspidothrix issatschenkoi CHARLIE-1</name>
    <dbReference type="NCBI Taxonomy" id="2052836"/>
    <lineage>
        <taxon>Bacteria</taxon>
        <taxon>Bacillati</taxon>
        <taxon>Cyanobacteriota</taxon>
        <taxon>Cyanophyceae</taxon>
        <taxon>Nostocales</taxon>
        <taxon>Aphanizomenonaceae</taxon>
        <taxon>Cuspidothrix</taxon>
    </lineage>
</organism>
<accession>A0A2S6CW12</accession>
<dbReference type="InterPro" id="IPR002716">
    <property type="entry name" value="PIN_dom"/>
</dbReference>
<dbReference type="Gene3D" id="3.40.50.1010">
    <property type="entry name" value="5'-nuclease"/>
    <property type="match status" value="1"/>
</dbReference>
<dbReference type="OrthoDB" id="9787727at2"/>
<feature type="domain" description="PIN" evidence="1">
    <location>
        <begin position="2"/>
        <end position="115"/>
    </location>
</feature>
<evidence type="ECO:0000313" key="2">
    <source>
        <dbReference type="EMBL" id="PPJ63948.1"/>
    </source>
</evidence>
<dbReference type="Proteomes" id="UP000239589">
    <property type="component" value="Unassembled WGS sequence"/>
</dbReference>
<proteinExistence type="predicted"/>
<protein>
    <submittedName>
        <fullName evidence="2">PIN domain nuclease</fullName>
    </submittedName>
</protein>
<name>A0A2S6CW12_9CYAN</name>
<sequence length="141" mass="15844">MKIVLDTNIVLDLLLEREPFASLSINLFNAIEKKIIQGYLCATTITTIDYLLTKSVGKQSAKVYINQLLNLFAIAEVNDVILKAAINSDFSDFEDAVLYHSGVYTDVDGFVTRNSKDFKTASLPIYSPIELLRIIQEIKHD</sequence>